<dbReference type="Pfam" id="PF01547">
    <property type="entry name" value="SBP_bac_1"/>
    <property type="match status" value="1"/>
</dbReference>
<dbReference type="PIRSF" id="PIRSF002825">
    <property type="entry name" value="CfbpA"/>
    <property type="match status" value="1"/>
</dbReference>
<feature type="transmembrane region" description="Helical" evidence="4">
    <location>
        <begin position="6"/>
        <end position="27"/>
    </location>
</feature>
<dbReference type="InterPro" id="IPR026045">
    <property type="entry name" value="Ferric-bd"/>
</dbReference>
<dbReference type="InterPro" id="IPR006059">
    <property type="entry name" value="SBP"/>
</dbReference>
<keyword evidence="2" id="KW-0732">Signal</keyword>
<dbReference type="PANTHER" id="PTHR30006">
    <property type="entry name" value="THIAMINE-BINDING PERIPLASMIC PROTEIN-RELATED"/>
    <property type="match status" value="1"/>
</dbReference>
<feature type="binding site" evidence="3">
    <location>
        <position position="251"/>
    </location>
    <ligand>
        <name>Fe cation</name>
        <dbReference type="ChEBI" id="CHEBI:24875"/>
    </ligand>
</feature>
<sequence length="369" mass="41322">MHTISIIVYILAIYTLISVLNIISVYPGEKMKKLLLASILVLGFVGASNATNSAEKVNVYSYRQPFLIKPLLNEFTKETGIEVNIKFANSGLAEKVEQEGKYSPADVLLTVDISRLIELVNKDLVQPIDNDIIKKNIPAQYRDSNDLWFALTTRSRVLYSSRERVGRLGEEFDYMDLAKPEWKGRICTRPGKHAYNVSLISSIIANHGEAEAKMWLKSVKANLARKPQGNDRGQVQAISEGLCDISLGNSYYLGKMLNDNNQKNWANSVYLNYPGQKANGTHVNISGMAMAKYAPNKENARKLMEFLTSNIAQKMYAEVNFEEPVKSGIKRSDLVASWGQHTADQLPLTAIAKNHTKAMKLLDEVEFDL</sequence>
<keyword evidence="4" id="KW-0472">Membrane</keyword>
<accession>A0A291B8V6</accession>
<dbReference type="EMBL" id="CP020660">
    <property type="protein sequence ID" value="ATF09422.1"/>
    <property type="molecule type" value="Genomic_DNA"/>
</dbReference>
<keyword evidence="3" id="KW-0408">Iron</keyword>
<evidence type="ECO:0000256" key="4">
    <source>
        <dbReference type="SAM" id="Phobius"/>
    </source>
</evidence>
<dbReference type="KEGG" id="elux:BTN50_0915"/>
<keyword evidence="3" id="KW-0479">Metal-binding</keyword>
<evidence type="ECO:0000313" key="6">
    <source>
        <dbReference type="Proteomes" id="UP000218160"/>
    </source>
</evidence>
<evidence type="ECO:0000256" key="3">
    <source>
        <dbReference type="PIRSR" id="PIRSR002825-1"/>
    </source>
</evidence>
<feature type="binding site" evidence="3">
    <location>
        <position position="252"/>
    </location>
    <ligand>
        <name>Fe cation</name>
        <dbReference type="ChEBI" id="CHEBI:24875"/>
    </ligand>
</feature>
<dbReference type="SUPFAM" id="SSF53850">
    <property type="entry name" value="Periplasmic binding protein-like II"/>
    <property type="match status" value="1"/>
</dbReference>
<keyword evidence="6" id="KW-1185">Reference proteome</keyword>
<gene>
    <name evidence="5" type="ORF">BTN50_0915</name>
</gene>
<dbReference type="Gene3D" id="3.40.190.10">
    <property type="entry name" value="Periplasmic binding protein-like II"/>
    <property type="match status" value="2"/>
</dbReference>
<comment type="similarity">
    <text evidence="1">Belongs to the bacterial solute-binding protein 1 family.</text>
</comment>
<protein>
    <submittedName>
        <fullName evidence="5">Ferric iron ABC transporter, iron-binding protein</fullName>
    </submittedName>
</protein>
<organism evidence="5 6">
    <name type="scientific">Candidatus Enterovibrio altilux</name>
    <dbReference type="NCBI Taxonomy" id="1927128"/>
    <lineage>
        <taxon>Bacteria</taxon>
        <taxon>Pseudomonadati</taxon>
        <taxon>Pseudomonadota</taxon>
        <taxon>Gammaproteobacteria</taxon>
        <taxon>Vibrionales</taxon>
        <taxon>Vibrionaceae</taxon>
        <taxon>Enterovibrio</taxon>
    </lineage>
</organism>
<evidence type="ECO:0000256" key="1">
    <source>
        <dbReference type="ARBA" id="ARBA00008520"/>
    </source>
</evidence>
<reference evidence="6" key="1">
    <citation type="submission" date="2017-04" db="EMBL/GenBank/DDBJ databases">
        <title>Genome evolution of the luminous symbionts of deep sea anglerfish.</title>
        <authorList>
            <person name="Hendry T.A."/>
        </authorList>
    </citation>
    <scope>NUCLEOTIDE SEQUENCE [LARGE SCALE GENOMIC DNA]</scope>
</reference>
<dbReference type="AlphaFoldDB" id="A0A291B8V6"/>
<dbReference type="GO" id="GO:0030288">
    <property type="term" value="C:outer membrane-bounded periplasmic space"/>
    <property type="evidence" value="ECO:0007669"/>
    <property type="project" value="TreeGrafter"/>
</dbReference>
<dbReference type="GO" id="GO:0046872">
    <property type="term" value="F:metal ion binding"/>
    <property type="evidence" value="ECO:0007669"/>
    <property type="project" value="UniProtKB-KW"/>
</dbReference>
<keyword evidence="4" id="KW-0812">Transmembrane</keyword>
<evidence type="ECO:0000313" key="5">
    <source>
        <dbReference type="EMBL" id="ATF09422.1"/>
    </source>
</evidence>
<keyword evidence="4" id="KW-1133">Transmembrane helix</keyword>
<dbReference type="PANTHER" id="PTHR30006:SF15">
    <property type="entry name" value="IRON-UTILIZATION PERIPLASMIC PROTEIN"/>
    <property type="match status" value="1"/>
</dbReference>
<proteinExistence type="inferred from homology"/>
<name>A0A291B8V6_9GAMM</name>
<evidence type="ECO:0000256" key="2">
    <source>
        <dbReference type="ARBA" id="ARBA00022729"/>
    </source>
</evidence>
<dbReference type="Proteomes" id="UP000218160">
    <property type="component" value="Chromosome 1"/>
</dbReference>